<evidence type="ECO:0000313" key="8">
    <source>
        <dbReference type="EMBL" id="MCM6761086.1"/>
    </source>
</evidence>
<evidence type="ECO:0000256" key="2">
    <source>
        <dbReference type="ARBA" id="ARBA00007430"/>
    </source>
</evidence>
<gene>
    <name evidence="8" type="ORF">NB037_01525</name>
</gene>
<dbReference type="CDD" id="cd13127">
    <property type="entry name" value="MATE_tuaB_like"/>
    <property type="match status" value="1"/>
</dbReference>
<feature type="transmembrane region" description="Helical" evidence="7">
    <location>
        <begin position="43"/>
        <end position="67"/>
    </location>
</feature>
<evidence type="ECO:0000256" key="5">
    <source>
        <dbReference type="ARBA" id="ARBA00022989"/>
    </source>
</evidence>
<dbReference type="Gene3D" id="3.40.50.2000">
    <property type="entry name" value="Glycogen Phosphorylase B"/>
    <property type="match status" value="2"/>
</dbReference>
<evidence type="ECO:0000256" key="6">
    <source>
        <dbReference type="ARBA" id="ARBA00023136"/>
    </source>
</evidence>
<dbReference type="CDD" id="cd03801">
    <property type="entry name" value="GT4_PimA-like"/>
    <property type="match status" value="1"/>
</dbReference>
<evidence type="ECO:0000256" key="1">
    <source>
        <dbReference type="ARBA" id="ARBA00004651"/>
    </source>
</evidence>
<keyword evidence="9" id="KW-1185">Reference proteome</keyword>
<accession>A0A9X2DXF5</accession>
<keyword evidence="6 7" id="KW-0472">Membrane</keyword>
<comment type="similarity">
    <text evidence="2">Belongs to the polysaccharide synthase family.</text>
</comment>
<evidence type="ECO:0000256" key="7">
    <source>
        <dbReference type="SAM" id="Phobius"/>
    </source>
</evidence>
<protein>
    <submittedName>
        <fullName evidence="8">MOP flippase family protein</fullName>
    </submittedName>
</protein>
<comment type="subcellular location">
    <subcellularLocation>
        <location evidence="1">Cell membrane</location>
        <topology evidence="1">Multi-pass membrane protein</topology>
    </subcellularLocation>
</comment>
<dbReference type="EMBL" id="JAMRYM010000002">
    <property type="protein sequence ID" value="MCM6761086.1"/>
    <property type="molecule type" value="Genomic_DNA"/>
</dbReference>
<evidence type="ECO:0000256" key="4">
    <source>
        <dbReference type="ARBA" id="ARBA00022692"/>
    </source>
</evidence>
<feature type="transmembrane region" description="Helical" evidence="7">
    <location>
        <begin position="418"/>
        <end position="438"/>
    </location>
</feature>
<feature type="transmembrane region" description="Helical" evidence="7">
    <location>
        <begin position="12"/>
        <end position="31"/>
    </location>
</feature>
<dbReference type="RefSeq" id="WP_251942973.1">
    <property type="nucleotide sequence ID" value="NZ_JAMRYM010000002.1"/>
</dbReference>
<feature type="transmembrane region" description="Helical" evidence="7">
    <location>
        <begin position="285"/>
        <end position="307"/>
    </location>
</feature>
<dbReference type="PANTHER" id="PTHR30250">
    <property type="entry name" value="PST FAMILY PREDICTED COLANIC ACID TRANSPORTER"/>
    <property type="match status" value="1"/>
</dbReference>
<comment type="caution">
    <text evidence="8">The sequence shown here is derived from an EMBL/GenBank/DDBJ whole genome shotgun (WGS) entry which is preliminary data.</text>
</comment>
<dbReference type="AlphaFoldDB" id="A0A9X2DXF5"/>
<dbReference type="Pfam" id="PF13440">
    <property type="entry name" value="Polysacc_synt_3"/>
    <property type="match status" value="1"/>
</dbReference>
<evidence type="ECO:0000256" key="3">
    <source>
        <dbReference type="ARBA" id="ARBA00022475"/>
    </source>
</evidence>
<dbReference type="Proteomes" id="UP001155240">
    <property type="component" value="Unassembled WGS sequence"/>
</dbReference>
<evidence type="ECO:0000313" key="9">
    <source>
        <dbReference type="Proteomes" id="UP001155240"/>
    </source>
</evidence>
<feature type="transmembrane region" description="Helical" evidence="7">
    <location>
        <begin position="114"/>
        <end position="135"/>
    </location>
</feature>
<feature type="transmembrane region" description="Helical" evidence="7">
    <location>
        <begin position="327"/>
        <end position="349"/>
    </location>
</feature>
<feature type="transmembrane region" description="Helical" evidence="7">
    <location>
        <begin position="361"/>
        <end position="386"/>
    </location>
</feature>
<dbReference type="PANTHER" id="PTHR30250:SF10">
    <property type="entry name" value="LIPOPOLYSACCHARIDE BIOSYNTHESIS PROTEIN WZXC"/>
    <property type="match status" value="1"/>
</dbReference>
<feature type="transmembrane region" description="Helical" evidence="7">
    <location>
        <begin position="444"/>
        <end position="466"/>
    </location>
</feature>
<sequence>MGMRGTVVGAARWTTASVAVTFGLQFAQYLLLARLLGPHDVGLVAIVTVLVGFADIFLGMGLTQALIQRRVVTSFEVSSVFWLNLAWALVVAAVVFVAAYPLAAFYGEPEAVGLVQLGSVVFLLSAFGQTSLAMLEKRLRFRAIAAAEVAAAVAGFTAVAVLASLGLGALSAVIGLLLAATVKNVWYRVAARRSVFFRARFRLSETRRFLSFGLLQSLDSVLNFANANLSTIAAGRFVSVAAMGGYNLAFSSVVTTPTRINPIITRVMFPVFSRMQDDTEGMARTFLKTLTLTGLLSIPPLLAVSVVSREFVAVAFGPNWSWLPPVVSILCFVGILRSVGNPVGFLVMATDNLRLGLRINVLKTSVTIPLILLGAATMGVTGAAYGLLAAQVIGYFIAYRVVRVVLGVTFVRYTWSTVLPAVLATPMLVVLVVLQALLPNVWPAVALLAIKGAVSVAVLLVTLGLARTPVIVEIRNLVLQQLPNRRPRARSGTVVILPVVERLDGTGGAVATWVARVYAHLDDYVIVAPAARSAYAEELATADLRSFERLRRMILRAAEWVQPITRKSPRSVHDRLLLGGGIYLRAAAPWVDRAAVAHIHNRPLYAAALRRRGFEGRIVVHMHNDLHDYLPPRRRAEVLEAVDAWLFCSDYLRDRAIDEFGLTEAQTIYNGIETSSTAVHGPKQGLVFAGRVVEEKGVLEAIQVVEHLRRESAVTLDIYGGPGNGTNDSSTDYYDLVLRRAAELNRRTGQEVVRLHGRQDHADLLAALASHSVFVYPCSWEEPFGMVLAEAMSVGTPVVAYARGGIPEVVGDVGVLVPGDRGIEEFARSVAALLRSSEYDDICRRSREHVNRTLAWESIAERTRSLVGAGPEGRSGPVSPGG</sequence>
<dbReference type="GO" id="GO:0005886">
    <property type="term" value="C:plasma membrane"/>
    <property type="evidence" value="ECO:0007669"/>
    <property type="project" value="UniProtKB-SubCell"/>
</dbReference>
<feature type="transmembrane region" description="Helical" evidence="7">
    <location>
        <begin position="79"/>
        <end position="102"/>
    </location>
</feature>
<dbReference type="SUPFAM" id="SSF53756">
    <property type="entry name" value="UDP-Glycosyltransferase/glycogen phosphorylase"/>
    <property type="match status" value="1"/>
</dbReference>
<keyword evidence="5 7" id="KW-1133">Transmembrane helix</keyword>
<name>A0A9X2DXF5_9MICO</name>
<keyword evidence="3" id="KW-1003">Cell membrane</keyword>
<feature type="transmembrane region" description="Helical" evidence="7">
    <location>
        <begin position="169"/>
        <end position="190"/>
    </location>
</feature>
<feature type="transmembrane region" description="Helical" evidence="7">
    <location>
        <begin position="142"/>
        <end position="163"/>
    </location>
</feature>
<reference evidence="8" key="1">
    <citation type="submission" date="2022-06" db="EMBL/GenBank/DDBJ databases">
        <title>Whole genome shotgun sequencing (WGS) of Rathayibacter sp. ZW T2_19, isolated from stored onions (Allium cepa).</title>
        <authorList>
            <person name="Stoll D.A."/>
            <person name="Huch M."/>
        </authorList>
    </citation>
    <scope>NUCLEOTIDE SEQUENCE</scope>
    <source>
        <strain evidence="8">ZW T2_19</strain>
    </source>
</reference>
<proteinExistence type="inferred from homology"/>
<dbReference type="NCBIfam" id="NF007773">
    <property type="entry name" value="PRK10459.1"/>
    <property type="match status" value="1"/>
</dbReference>
<dbReference type="Pfam" id="PF13692">
    <property type="entry name" value="Glyco_trans_1_4"/>
    <property type="match status" value="1"/>
</dbReference>
<dbReference type="InterPro" id="IPR050833">
    <property type="entry name" value="Poly_Biosynth_Transport"/>
</dbReference>
<organism evidence="8 9">
    <name type="scientific">Rathayibacter rubneri</name>
    <dbReference type="NCBI Taxonomy" id="2950106"/>
    <lineage>
        <taxon>Bacteria</taxon>
        <taxon>Bacillati</taxon>
        <taxon>Actinomycetota</taxon>
        <taxon>Actinomycetes</taxon>
        <taxon>Micrococcales</taxon>
        <taxon>Microbacteriaceae</taxon>
        <taxon>Rathayibacter</taxon>
    </lineage>
</organism>
<keyword evidence="4 7" id="KW-0812">Transmembrane</keyword>